<reference evidence="2 3" key="1">
    <citation type="submission" date="2019-06" db="EMBL/GenBank/DDBJ databases">
        <title>Sorghum-associated microbial communities from plants grown in Nebraska, USA.</title>
        <authorList>
            <person name="Schachtman D."/>
        </authorList>
    </citation>
    <scope>NUCLEOTIDE SEQUENCE [LARGE SCALE GENOMIC DNA]</scope>
    <source>
        <strain evidence="2 3">1225</strain>
    </source>
</reference>
<comment type="caution">
    <text evidence="2">The sequence shown here is derived from an EMBL/GenBank/DDBJ whole genome shotgun (WGS) entry which is preliminary data.</text>
</comment>
<dbReference type="EMBL" id="VIWP01000006">
    <property type="protein sequence ID" value="TWF50048.1"/>
    <property type="molecule type" value="Genomic_DNA"/>
</dbReference>
<dbReference type="OrthoDB" id="9181317at2"/>
<evidence type="ECO:0008006" key="4">
    <source>
        <dbReference type="Google" id="ProtNLM"/>
    </source>
</evidence>
<dbReference type="PROSITE" id="PS51257">
    <property type="entry name" value="PROKAR_LIPOPROTEIN"/>
    <property type="match status" value="1"/>
</dbReference>
<gene>
    <name evidence="2" type="ORF">FHW37_1065</name>
</gene>
<feature type="chain" id="PRO_5022203813" description="DUF1353 domain-containing protein" evidence="1">
    <location>
        <begin position="23"/>
        <end position="237"/>
    </location>
</feature>
<keyword evidence="1" id="KW-0732">Signal</keyword>
<protein>
    <recommendedName>
        <fullName evidence="4">DUF1353 domain-containing protein</fullName>
    </recommendedName>
</protein>
<proteinExistence type="predicted"/>
<sequence length="237" mass="24970">MRRVLAWASVALLAGCVTVDYASLQPGQFKGSVLVMWVDEGSTSSGDGKFVFVPDPSDPLTFTRAGNGPAKVIRPGVMYTDGGSIPKIAQVFKGLSPWGYAPAHMIHDWVFTAHHCLVDGESNAEYDRISGVEFEDSAKILGEAIRGLVAANKVQKNDVAGGAITWAVGTSIARDLWEVKGACSRDKVSAVDLARIEQAVPGSSGLGASASGLRTLRKAQRAAPGSEPARLVSRVSF</sequence>
<dbReference type="RefSeq" id="WP_145640199.1">
    <property type="nucleotide sequence ID" value="NZ_VIWP01000006.1"/>
</dbReference>
<organism evidence="2 3">
    <name type="scientific">Neorhizobium alkalisoli</name>
    <dbReference type="NCBI Taxonomy" id="528178"/>
    <lineage>
        <taxon>Bacteria</taxon>
        <taxon>Pseudomonadati</taxon>
        <taxon>Pseudomonadota</taxon>
        <taxon>Alphaproteobacteria</taxon>
        <taxon>Hyphomicrobiales</taxon>
        <taxon>Rhizobiaceae</taxon>
        <taxon>Rhizobium/Agrobacterium group</taxon>
        <taxon>Neorhizobium</taxon>
    </lineage>
</organism>
<evidence type="ECO:0000313" key="3">
    <source>
        <dbReference type="Proteomes" id="UP000320653"/>
    </source>
</evidence>
<evidence type="ECO:0000313" key="2">
    <source>
        <dbReference type="EMBL" id="TWF50048.1"/>
    </source>
</evidence>
<name>A0A561QI60_9HYPH</name>
<dbReference type="Proteomes" id="UP000320653">
    <property type="component" value="Unassembled WGS sequence"/>
</dbReference>
<accession>A0A561QI60</accession>
<evidence type="ECO:0000256" key="1">
    <source>
        <dbReference type="SAM" id="SignalP"/>
    </source>
</evidence>
<feature type="signal peptide" evidence="1">
    <location>
        <begin position="1"/>
        <end position="22"/>
    </location>
</feature>
<dbReference type="AlphaFoldDB" id="A0A561QI60"/>
<keyword evidence="3" id="KW-1185">Reference proteome</keyword>